<dbReference type="Pfam" id="PF01777">
    <property type="entry name" value="Ribosomal_L27e"/>
    <property type="match status" value="1"/>
</dbReference>
<dbReference type="InterPro" id="IPR038655">
    <property type="entry name" value="Ribosomal_eL27_sf"/>
</dbReference>
<comment type="similarity">
    <text evidence="1">Belongs to the eukaryotic ribosomal protein eL27 family.</text>
</comment>
<dbReference type="HOGENOM" id="CLU_067359_0_1_1"/>
<dbReference type="InterPro" id="IPR001141">
    <property type="entry name" value="Ribosomal_eL27"/>
</dbReference>
<evidence type="ECO:0000256" key="4">
    <source>
        <dbReference type="ARBA" id="ARBA00035224"/>
    </source>
</evidence>
<dbReference type="GO" id="GO:1990904">
    <property type="term" value="C:ribonucleoprotein complex"/>
    <property type="evidence" value="ECO:0007669"/>
    <property type="project" value="UniProtKB-KW"/>
</dbReference>
<evidence type="ECO:0000259" key="6">
    <source>
        <dbReference type="Pfam" id="PF00467"/>
    </source>
</evidence>
<dbReference type="GO" id="GO:0006412">
    <property type="term" value="P:translation"/>
    <property type="evidence" value="ECO:0007669"/>
    <property type="project" value="InterPro"/>
</dbReference>
<evidence type="ECO:0000256" key="3">
    <source>
        <dbReference type="ARBA" id="ARBA00023274"/>
    </source>
</evidence>
<proteinExistence type="inferred from homology"/>
<dbReference type="Pfam" id="PF00467">
    <property type="entry name" value="KOW"/>
    <property type="match status" value="1"/>
</dbReference>
<dbReference type="InterPro" id="IPR005824">
    <property type="entry name" value="KOW"/>
</dbReference>
<dbReference type="InterPro" id="IPR041991">
    <property type="entry name" value="Ribosomal_eL27_KOW"/>
</dbReference>
<dbReference type="InterPro" id="IPR008991">
    <property type="entry name" value="Translation_prot_SH3-like_sf"/>
</dbReference>
<reference evidence="8" key="1">
    <citation type="submission" date="2011-08" db="EMBL/GenBank/DDBJ databases">
        <authorList>
            <person name="Rombauts S."/>
        </authorList>
    </citation>
    <scope>NUCLEOTIDE SEQUENCE</scope>
    <source>
        <strain evidence="8">London</strain>
    </source>
</reference>
<sequence>MGKIMKPNKVVLILSGRYAGRKAMILKNHDEGTSDRAYSNAVVAGIDRYPRPIKNRMSKTKRVKRNKIKPFIKTYNYVHLMPTRYAIDIPLNKGVLGKDVTKDPLKRKKALRDIKASFESSYKEGKYRWFFKKLQF</sequence>
<keyword evidence="2" id="KW-0689">Ribosomal protein</keyword>
<dbReference type="OMA" id="KMLNYNH"/>
<dbReference type="GO" id="GO:0003735">
    <property type="term" value="F:structural constituent of ribosome"/>
    <property type="evidence" value="ECO:0007669"/>
    <property type="project" value="InterPro"/>
</dbReference>
<feature type="domain" description="KOW" evidence="6">
    <location>
        <begin position="7"/>
        <end position="35"/>
    </location>
</feature>
<accession>T1KXD0</accession>
<dbReference type="eggNOG" id="KOG3418">
    <property type="taxonomic scope" value="Eukaryota"/>
</dbReference>
<dbReference type="PANTHER" id="PTHR10497">
    <property type="entry name" value="60S RIBOSOMAL PROTEIN L27"/>
    <property type="match status" value="1"/>
</dbReference>
<dbReference type="KEGG" id="tut:107368075"/>
<evidence type="ECO:0000256" key="2">
    <source>
        <dbReference type="ARBA" id="ARBA00022980"/>
    </source>
</evidence>
<dbReference type="Gene3D" id="2.30.30.770">
    <property type="match status" value="1"/>
</dbReference>
<dbReference type="EnsemblMetazoa" id="tetur25g01940.1">
    <property type="protein sequence ID" value="tetur25g01940.1"/>
    <property type="gene ID" value="tetur25g01940"/>
</dbReference>
<protein>
    <recommendedName>
        <fullName evidence="4">Large ribosomal subunit protein eL27</fullName>
    </recommendedName>
    <alternativeName>
        <fullName evidence="5">60S ribosomal protein L27</fullName>
    </alternativeName>
</protein>
<keyword evidence="8" id="KW-1185">Reference proteome</keyword>
<dbReference type="CDD" id="cd06090">
    <property type="entry name" value="KOW_RPL27"/>
    <property type="match status" value="1"/>
</dbReference>
<organism evidence="7 8">
    <name type="scientific">Tetranychus urticae</name>
    <name type="common">Two-spotted spider mite</name>
    <dbReference type="NCBI Taxonomy" id="32264"/>
    <lineage>
        <taxon>Eukaryota</taxon>
        <taxon>Metazoa</taxon>
        <taxon>Ecdysozoa</taxon>
        <taxon>Arthropoda</taxon>
        <taxon>Chelicerata</taxon>
        <taxon>Arachnida</taxon>
        <taxon>Acari</taxon>
        <taxon>Acariformes</taxon>
        <taxon>Trombidiformes</taxon>
        <taxon>Prostigmata</taxon>
        <taxon>Eleutherengona</taxon>
        <taxon>Raphignathae</taxon>
        <taxon>Tetranychoidea</taxon>
        <taxon>Tetranychidae</taxon>
        <taxon>Tetranychus</taxon>
    </lineage>
</organism>
<dbReference type="OrthoDB" id="2365484at2759"/>
<dbReference type="EMBL" id="CAEY01000677">
    <property type="status" value="NOT_ANNOTATED_CDS"/>
    <property type="molecule type" value="Genomic_DNA"/>
</dbReference>
<dbReference type="FunFam" id="2.30.30.770:FF:000001">
    <property type="entry name" value="60S ribosomal protein L27"/>
    <property type="match status" value="1"/>
</dbReference>
<dbReference type="Proteomes" id="UP000015104">
    <property type="component" value="Unassembled WGS sequence"/>
</dbReference>
<keyword evidence="3" id="KW-0687">Ribonucleoprotein</keyword>
<dbReference type="GO" id="GO:0005840">
    <property type="term" value="C:ribosome"/>
    <property type="evidence" value="ECO:0007669"/>
    <property type="project" value="UniProtKB-KW"/>
</dbReference>
<evidence type="ECO:0000256" key="1">
    <source>
        <dbReference type="ARBA" id="ARBA00009124"/>
    </source>
</evidence>
<reference evidence="7" key="2">
    <citation type="submission" date="2015-06" db="UniProtKB">
        <authorList>
            <consortium name="EnsemblMetazoa"/>
        </authorList>
    </citation>
    <scope>IDENTIFICATION</scope>
</reference>
<evidence type="ECO:0000313" key="7">
    <source>
        <dbReference type="EnsemblMetazoa" id="tetur25g01940.1"/>
    </source>
</evidence>
<name>T1KXD0_TETUR</name>
<dbReference type="STRING" id="32264.T1KXD0"/>
<dbReference type="SUPFAM" id="SSF50104">
    <property type="entry name" value="Translation proteins SH3-like domain"/>
    <property type="match status" value="1"/>
</dbReference>
<evidence type="ECO:0000256" key="5">
    <source>
        <dbReference type="ARBA" id="ARBA00035329"/>
    </source>
</evidence>
<evidence type="ECO:0000313" key="8">
    <source>
        <dbReference type="Proteomes" id="UP000015104"/>
    </source>
</evidence>
<gene>
    <name evidence="7" type="primary">107368075</name>
</gene>
<dbReference type="AlphaFoldDB" id="T1KXD0"/>